<gene>
    <name evidence="1" type="ORF">METZ01_LOCUS38965</name>
</gene>
<dbReference type="EMBL" id="UINC01001665">
    <property type="protein sequence ID" value="SUZ86111.1"/>
    <property type="molecule type" value="Genomic_DNA"/>
</dbReference>
<sequence>MELMEMGSPRSMLIVSAHAADFVWRAGGVIALHTAAGGTATVVSLSYGENGESGDLWREPGQTVEAVKSHRHAEALAAATALGADFVPLDLGDYPLEVSGVSLQRLVTIFVDVRPDVALVHATEDPFNPDHPVASLAAQKARLLATGAGGVPASFVTIPPPMMYAFEPHQPDLCSFRPDTFVDVTEVWLMKSDAMSAMAAQQYLQDHYTRRAEQRAFQARYAGFGPETKYVEAFQRLTPEKRNAL</sequence>
<reference evidence="1" key="1">
    <citation type="submission" date="2018-05" db="EMBL/GenBank/DDBJ databases">
        <authorList>
            <person name="Lanie J.A."/>
            <person name="Ng W.-L."/>
            <person name="Kazmierczak K.M."/>
            <person name="Andrzejewski T.M."/>
            <person name="Davidsen T.M."/>
            <person name="Wayne K.J."/>
            <person name="Tettelin H."/>
            <person name="Glass J.I."/>
            <person name="Rusch D."/>
            <person name="Podicherti R."/>
            <person name="Tsui H.-C.T."/>
            <person name="Winkler M.E."/>
        </authorList>
    </citation>
    <scope>NUCLEOTIDE SEQUENCE</scope>
</reference>
<proteinExistence type="predicted"/>
<dbReference type="SUPFAM" id="SSF102588">
    <property type="entry name" value="LmbE-like"/>
    <property type="match status" value="1"/>
</dbReference>
<dbReference type="Gene3D" id="3.40.50.10320">
    <property type="entry name" value="LmbE-like"/>
    <property type="match status" value="1"/>
</dbReference>
<name>A0A381R2Z2_9ZZZZ</name>
<accession>A0A381R2Z2</accession>
<protein>
    <recommendedName>
        <fullName evidence="2">LmbE family protein</fullName>
    </recommendedName>
</protein>
<evidence type="ECO:0000313" key="1">
    <source>
        <dbReference type="EMBL" id="SUZ86111.1"/>
    </source>
</evidence>
<dbReference type="AlphaFoldDB" id="A0A381R2Z2"/>
<dbReference type="InterPro" id="IPR003737">
    <property type="entry name" value="GlcNAc_PI_deacetylase-related"/>
</dbReference>
<dbReference type="Pfam" id="PF02585">
    <property type="entry name" value="PIG-L"/>
    <property type="match status" value="1"/>
</dbReference>
<organism evidence="1">
    <name type="scientific">marine metagenome</name>
    <dbReference type="NCBI Taxonomy" id="408172"/>
    <lineage>
        <taxon>unclassified sequences</taxon>
        <taxon>metagenomes</taxon>
        <taxon>ecological metagenomes</taxon>
    </lineage>
</organism>
<dbReference type="InterPro" id="IPR024078">
    <property type="entry name" value="LmbE-like_dom_sf"/>
</dbReference>
<evidence type="ECO:0008006" key="2">
    <source>
        <dbReference type="Google" id="ProtNLM"/>
    </source>
</evidence>